<evidence type="ECO:0000313" key="4">
    <source>
        <dbReference type="EMBL" id="SVA97742.1"/>
    </source>
</evidence>
<dbReference type="InterPro" id="IPR027417">
    <property type="entry name" value="P-loop_NTPase"/>
</dbReference>
<dbReference type="GO" id="GO:0008146">
    <property type="term" value="F:sulfotransferase activity"/>
    <property type="evidence" value="ECO:0007669"/>
    <property type="project" value="InterPro"/>
</dbReference>
<name>A0A382A9F9_9ZZZZ</name>
<dbReference type="Pfam" id="PF00685">
    <property type="entry name" value="Sulfotransfer_1"/>
    <property type="match status" value="1"/>
</dbReference>
<dbReference type="Gene3D" id="3.40.50.300">
    <property type="entry name" value="P-loop containing nucleotide triphosphate hydrolases"/>
    <property type="match status" value="1"/>
</dbReference>
<dbReference type="PANTHER" id="PTHR10605">
    <property type="entry name" value="HEPARAN SULFATE SULFOTRANSFERASE"/>
    <property type="match status" value="1"/>
</dbReference>
<evidence type="ECO:0000259" key="3">
    <source>
        <dbReference type="Pfam" id="PF00685"/>
    </source>
</evidence>
<evidence type="ECO:0000256" key="1">
    <source>
        <dbReference type="ARBA" id="ARBA00022679"/>
    </source>
</evidence>
<dbReference type="PANTHER" id="PTHR10605:SF56">
    <property type="entry name" value="BIFUNCTIONAL HEPARAN SULFATE N-DEACETYLASE_N-SULFOTRANSFERASE"/>
    <property type="match status" value="1"/>
</dbReference>
<feature type="non-terminal residue" evidence="4">
    <location>
        <position position="1"/>
    </location>
</feature>
<keyword evidence="2" id="KW-0325">Glycoprotein</keyword>
<dbReference type="EMBL" id="UINC01024330">
    <property type="protein sequence ID" value="SVA97742.1"/>
    <property type="molecule type" value="Genomic_DNA"/>
</dbReference>
<dbReference type="SUPFAM" id="SSF52540">
    <property type="entry name" value="P-loop containing nucleoside triphosphate hydrolases"/>
    <property type="match status" value="1"/>
</dbReference>
<feature type="domain" description="Sulfotransferase" evidence="3">
    <location>
        <begin position="9"/>
        <end position="187"/>
    </location>
</feature>
<reference evidence="4" key="1">
    <citation type="submission" date="2018-05" db="EMBL/GenBank/DDBJ databases">
        <authorList>
            <person name="Lanie J.A."/>
            <person name="Ng W.-L."/>
            <person name="Kazmierczak K.M."/>
            <person name="Andrzejewski T.M."/>
            <person name="Davidsen T.M."/>
            <person name="Wayne K.J."/>
            <person name="Tettelin H."/>
            <person name="Glass J.I."/>
            <person name="Rusch D."/>
            <person name="Podicherti R."/>
            <person name="Tsui H.-C.T."/>
            <person name="Winkler M.E."/>
        </authorList>
    </citation>
    <scope>NUCLEOTIDE SEQUENCE</scope>
</reference>
<gene>
    <name evidence="4" type="ORF">METZ01_LOCUS150596</name>
</gene>
<sequence length="294" mass="33258">VEERPLVDGFLLGLPKCGTTWLEGVLSQNPSVDFSSPKEPNILASHHGTFGRDASDPDLDEYGRAFSGNGFRVDGSVHAFSCPLAPNRVLQINPGARFVICLREPIERAFSHWKMVRDNMADRRHGADWSDFKTAWGDQRLKDDSIWSASMARWLEVFERESFLIIDSKRMRTAPDVVLGEINSHFGLGEFGYDYLSEKNANTSQGRRRVTTLGRVFKSAVRILPKSVRDVLAKPLQKRSLNIYDLPLISRKGEDSLLTKGHYQICEGEVVPDLEKFEELTGFSTGHWLEAFER</sequence>
<organism evidence="4">
    <name type="scientific">marine metagenome</name>
    <dbReference type="NCBI Taxonomy" id="408172"/>
    <lineage>
        <taxon>unclassified sequences</taxon>
        <taxon>metagenomes</taxon>
        <taxon>ecological metagenomes</taxon>
    </lineage>
</organism>
<dbReference type="InterPro" id="IPR000863">
    <property type="entry name" value="Sulfotransferase_dom"/>
</dbReference>
<accession>A0A382A9F9</accession>
<dbReference type="AlphaFoldDB" id="A0A382A9F9"/>
<dbReference type="InterPro" id="IPR037359">
    <property type="entry name" value="NST/OST"/>
</dbReference>
<evidence type="ECO:0000256" key="2">
    <source>
        <dbReference type="ARBA" id="ARBA00023180"/>
    </source>
</evidence>
<keyword evidence="1" id="KW-0808">Transferase</keyword>
<protein>
    <recommendedName>
        <fullName evidence="3">Sulfotransferase domain-containing protein</fullName>
    </recommendedName>
</protein>
<proteinExistence type="predicted"/>